<protein>
    <submittedName>
        <fullName evidence="2">Protein FAM136A</fullName>
    </submittedName>
</protein>
<accession>A0A9Q0S2S6</accession>
<evidence type="ECO:0000256" key="1">
    <source>
        <dbReference type="ARBA" id="ARBA00009952"/>
    </source>
</evidence>
<name>A0A9Q0S2S6_9DIPT</name>
<dbReference type="Pfam" id="PF05811">
    <property type="entry name" value="DUF842"/>
    <property type="match status" value="1"/>
</dbReference>
<dbReference type="PANTHER" id="PTHR21096">
    <property type="entry name" value="PROTEIN FAM136A"/>
    <property type="match status" value="1"/>
</dbReference>
<evidence type="ECO:0000313" key="3">
    <source>
        <dbReference type="Proteomes" id="UP001151699"/>
    </source>
</evidence>
<dbReference type="AlphaFoldDB" id="A0A9Q0S2S6"/>
<organism evidence="2 3">
    <name type="scientific">Pseudolycoriella hygida</name>
    <dbReference type="NCBI Taxonomy" id="35572"/>
    <lineage>
        <taxon>Eukaryota</taxon>
        <taxon>Metazoa</taxon>
        <taxon>Ecdysozoa</taxon>
        <taxon>Arthropoda</taxon>
        <taxon>Hexapoda</taxon>
        <taxon>Insecta</taxon>
        <taxon>Pterygota</taxon>
        <taxon>Neoptera</taxon>
        <taxon>Endopterygota</taxon>
        <taxon>Diptera</taxon>
        <taxon>Nematocera</taxon>
        <taxon>Sciaroidea</taxon>
        <taxon>Sciaridae</taxon>
        <taxon>Pseudolycoriella</taxon>
    </lineage>
</organism>
<gene>
    <name evidence="2" type="primary">fam136a</name>
    <name evidence="2" type="ORF">Bhyg_06276</name>
</gene>
<dbReference type="InterPro" id="IPR008560">
    <property type="entry name" value="DUF842_euk"/>
</dbReference>
<dbReference type="OrthoDB" id="9975421at2759"/>
<proteinExistence type="inferred from homology"/>
<sequence length="149" mass="17052">MSVTIEQQRQRVEQEMTKNVDDLDRSFLRKIQADMHFCAAKCCEDKTSSIDSVQACVERCSVPLNKAQRYVHTELEGFQGRLQRCVMQCNDEIKNQMPPSPSEGEVAKYTNQFERCAIKCVDKHVDLIPNLFKTMKTVLNKGANHLPDA</sequence>
<dbReference type="EMBL" id="WJQU01000002">
    <property type="protein sequence ID" value="KAJ6641340.1"/>
    <property type="molecule type" value="Genomic_DNA"/>
</dbReference>
<keyword evidence="3" id="KW-1185">Reference proteome</keyword>
<dbReference type="GO" id="GO:0005737">
    <property type="term" value="C:cytoplasm"/>
    <property type="evidence" value="ECO:0007669"/>
    <property type="project" value="TreeGrafter"/>
</dbReference>
<evidence type="ECO:0000313" key="2">
    <source>
        <dbReference type="EMBL" id="KAJ6641340.1"/>
    </source>
</evidence>
<dbReference type="Proteomes" id="UP001151699">
    <property type="component" value="Chromosome B"/>
</dbReference>
<reference evidence="2" key="1">
    <citation type="submission" date="2022-07" db="EMBL/GenBank/DDBJ databases">
        <authorList>
            <person name="Trinca V."/>
            <person name="Uliana J.V.C."/>
            <person name="Torres T.T."/>
            <person name="Ward R.J."/>
            <person name="Monesi N."/>
        </authorList>
    </citation>
    <scope>NUCLEOTIDE SEQUENCE</scope>
    <source>
        <strain evidence="2">HSMRA1968</strain>
        <tissue evidence="2">Whole embryos</tissue>
    </source>
</reference>
<dbReference type="PANTHER" id="PTHR21096:SF0">
    <property type="entry name" value="PROTEIN FAM136A"/>
    <property type="match status" value="1"/>
</dbReference>
<comment type="similarity">
    <text evidence="1">Belongs to the FAM136 family.</text>
</comment>
<comment type="caution">
    <text evidence="2">The sequence shown here is derived from an EMBL/GenBank/DDBJ whole genome shotgun (WGS) entry which is preliminary data.</text>
</comment>